<proteinExistence type="predicted"/>
<evidence type="ECO:0000313" key="4">
    <source>
        <dbReference type="Proteomes" id="UP001433088"/>
    </source>
</evidence>
<keyword evidence="2" id="KW-0472">Membrane</keyword>
<feature type="region of interest" description="Disordered" evidence="1">
    <location>
        <begin position="49"/>
        <end position="80"/>
    </location>
</feature>
<keyword evidence="2" id="KW-0812">Transmembrane</keyword>
<gene>
    <name evidence="3" type="ORF">WMO23_00925</name>
</gene>
<comment type="caution">
    <text evidence="3">The sequence shown here is derived from an EMBL/GenBank/DDBJ whole genome shotgun (WGS) entry which is preliminary data.</text>
</comment>
<feature type="transmembrane region" description="Helical" evidence="2">
    <location>
        <begin position="27"/>
        <end position="46"/>
    </location>
</feature>
<feature type="compositionally biased region" description="Basic and acidic residues" evidence="1">
    <location>
        <begin position="54"/>
        <end position="70"/>
    </location>
</feature>
<keyword evidence="4" id="KW-1185">Reference proteome</keyword>
<organism evidence="3 4">
    <name type="scientific">Megasphaera intestinihominis</name>
    <dbReference type="NCBI Taxonomy" id="3133159"/>
    <lineage>
        <taxon>Bacteria</taxon>
        <taxon>Bacillati</taxon>
        <taxon>Bacillota</taxon>
        <taxon>Negativicutes</taxon>
        <taxon>Veillonellales</taxon>
        <taxon>Veillonellaceae</taxon>
        <taxon>Megasphaera</taxon>
    </lineage>
</organism>
<sequence>MPARLVIFLFLLLTGTAKLYMWLGVTEPLKAVIAATLTTFVIICGLRRSGQKQAEQKEREKTAVAEKEKIQSAQEPVKTKHRLDADDAAFLSAVGTGLILHELHERNKEQERVERDYDGNWDNPDDDSQYDDNQYDDSQYDDNQYDDWE</sequence>
<name>A0ABV1CT46_9FIRM</name>
<protein>
    <submittedName>
        <fullName evidence="3">Uncharacterized protein</fullName>
    </submittedName>
</protein>
<evidence type="ECO:0000256" key="2">
    <source>
        <dbReference type="SAM" id="Phobius"/>
    </source>
</evidence>
<reference evidence="3 4" key="1">
    <citation type="submission" date="2024-03" db="EMBL/GenBank/DDBJ databases">
        <title>Human intestinal bacterial collection.</title>
        <authorList>
            <person name="Pauvert C."/>
            <person name="Hitch T.C.A."/>
            <person name="Clavel T."/>
        </authorList>
    </citation>
    <scope>NUCLEOTIDE SEQUENCE [LARGE SCALE GENOMIC DNA]</scope>
    <source>
        <strain evidence="3 4">CLA-AA-H81</strain>
    </source>
</reference>
<feature type="region of interest" description="Disordered" evidence="1">
    <location>
        <begin position="105"/>
        <end position="149"/>
    </location>
</feature>
<keyword evidence="2" id="KW-1133">Transmembrane helix</keyword>
<dbReference type="RefSeq" id="WP_292281350.1">
    <property type="nucleotide sequence ID" value="NZ_JBBMEU010000002.1"/>
</dbReference>
<evidence type="ECO:0000313" key="3">
    <source>
        <dbReference type="EMBL" id="MEQ2421303.1"/>
    </source>
</evidence>
<evidence type="ECO:0000256" key="1">
    <source>
        <dbReference type="SAM" id="MobiDB-lite"/>
    </source>
</evidence>
<feature type="compositionally biased region" description="Basic and acidic residues" evidence="1">
    <location>
        <begin position="105"/>
        <end position="118"/>
    </location>
</feature>
<accession>A0ABV1CT46</accession>
<dbReference type="EMBL" id="JBBMEU010000002">
    <property type="protein sequence ID" value="MEQ2421303.1"/>
    <property type="molecule type" value="Genomic_DNA"/>
</dbReference>
<dbReference type="Proteomes" id="UP001433088">
    <property type="component" value="Unassembled WGS sequence"/>
</dbReference>
<feature type="compositionally biased region" description="Acidic residues" evidence="1">
    <location>
        <begin position="123"/>
        <end position="149"/>
    </location>
</feature>